<dbReference type="AlphaFoldDB" id="A0A1F6BUE8"/>
<evidence type="ECO:0008006" key="4">
    <source>
        <dbReference type="Google" id="ProtNLM"/>
    </source>
</evidence>
<comment type="caution">
    <text evidence="2">The sequence shown here is derived from an EMBL/GenBank/DDBJ whole genome shotgun (WGS) entry which is preliminary data.</text>
</comment>
<feature type="region of interest" description="Disordered" evidence="1">
    <location>
        <begin position="1"/>
        <end position="20"/>
    </location>
</feature>
<dbReference type="Proteomes" id="UP000179014">
    <property type="component" value="Unassembled WGS sequence"/>
</dbReference>
<sequence>MKELGSYQRHKIGKNGGDDTSELKTITMFLFRTNQELLKPIDPENPEARWIEKTKIAELLTHQKDKDFFSSFLTRNEV</sequence>
<evidence type="ECO:0000256" key="1">
    <source>
        <dbReference type="SAM" id="MobiDB-lite"/>
    </source>
</evidence>
<protein>
    <recommendedName>
        <fullName evidence="4">Nudix hydrolase domain-containing protein</fullName>
    </recommendedName>
</protein>
<organism evidence="2 3">
    <name type="scientific">Candidatus Kaiserbacteria bacterium GWA2_50_9</name>
    <dbReference type="NCBI Taxonomy" id="1798474"/>
    <lineage>
        <taxon>Bacteria</taxon>
        <taxon>Candidatus Kaiseribacteriota</taxon>
    </lineage>
</organism>
<dbReference type="STRING" id="1798474.A2118_03945"/>
<gene>
    <name evidence="2" type="ORF">A2118_03945</name>
</gene>
<accession>A0A1F6BUE8</accession>
<dbReference type="EMBL" id="MFKN01000029">
    <property type="protein sequence ID" value="OGG40539.1"/>
    <property type="molecule type" value="Genomic_DNA"/>
</dbReference>
<proteinExistence type="predicted"/>
<evidence type="ECO:0000313" key="3">
    <source>
        <dbReference type="Proteomes" id="UP000179014"/>
    </source>
</evidence>
<reference evidence="2 3" key="1">
    <citation type="journal article" date="2016" name="Nat. Commun.">
        <title>Thousands of microbial genomes shed light on interconnected biogeochemical processes in an aquifer system.</title>
        <authorList>
            <person name="Anantharaman K."/>
            <person name="Brown C.T."/>
            <person name="Hug L.A."/>
            <person name="Sharon I."/>
            <person name="Castelle C.J."/>
            <person name="Probst A.J."/>
            <person name="Thomas B.C."/>
            <person name="Singh A."/>
            <person name="Wilkins M.J."/>
            <person name="Karaoz U."/>
            <person name="Brodie E.L."/>
            <person name="Williams K.H."/>
            <person name="Hubbard S.S."/>
            <person name="Banfield J.F."/>
        </authorList>
    </citation>
    <scope>NUCLEOTIDE SEQUENCE [LARGE SCALE GENOMIC DNA]</scope>
</reference>
<dbReference type="Gene3D" id="3.90.79.10">
    <property type="entry name" value="Nucleoside Triphosphate Pyrophosphohydrolase"/>
    <property type="match status" value="1"/>
</dbReference>
<evidence type="ECO:0000313" key="2">
    <source>
        <dbReference type="EMBL" id="OGG40539.1"/>
    </source>
</evidence>
<name>A0A1F6BUE8_9BACT</name>